<gene>
    <name evidence="2" type="ORF">CAI16_14775</name>
</gene>
<comment type="caution">
    <text evidence="2">The sequence shown here is derived from an EMBL/GenBank/DDBJ whole genome shotgun (WGS) entry which is preliminary data.</text>
</comment>
<sequence length="290" mass="33025">MDNKTQKHCINALTLFDWINKPSNMLLSKYLGGQVCVNDQVCGHIDIPCGEAALLWMVRGRLDVSGWVTICHQAGCEYMEVIVNGGTVLILEKEEEQTLYFHDLKSIEVQCSGNKEENCIGRYCFTLCYKINKCSYMLEDYQLSCFLSDEFGNPTDNLECHEVLSPRGRENIQVMLPNGKMVMLQKIKVIKKGFITLQLVNKEEICNLGTVFFQCMDIFILCAPKGTFITCDITNFSCTANMTDDCERIDIEISFFQQIKVITEMSIEVEANLCLPRDEVDMRLYVGCPD</sequence>
<organism evidence="2 3">
    <name type="scientific">Virgibacillus dokdonensis</name>
    <dbReference type="NCBI Taxonomy" id="302167"/>
    <lineage>
        <taxon>Bacteria</taxon>
        <taxon>Bacillati</taxon>
        <taxon>Bacillota</taxon>
        <taxon>Bacilli</taxon>
        <taxon>Bacillales</taxon>
        <taxon>Bacillaceae</taxon>
        <taxon>Virgibacillus</taxon>
    </lineage>
</organism>
<evidence type="ECO:0000313" key="3">
    <source>
        <dbReference type="Proteomes" id="UP000256488"/>
    </source>
</evidence>
<feature type="domain" description="Endospore appendages core" evidence="1">
    <location>
        <begin position="34"/>
        <end position="131"/>
    </location>
</feature>
<dbReference type="InterPro" id="IPR025055">
    <property type="entry name" value="Ena_core"/>
</dbReference>
<dbReference type="RefSeq" id="WP_116279027.1">
    <property type="nucleotide sequence ID" value="NZ_NFZX01000037.1"/>
</dbReference>
<reference evidence="2 3" key="1">
    <citation type="submission" date="2017-05" db="EMBL/GenBank/DDBJ databases">
        <title>Virgibacillus sp. AK90 isolated from a saltern of Kakinada, India.</title>
        <authorList>
            <person name="Gupta V."/>
            <person name="Sidhu C."/>
            <person name="Korpole S."/>
            <person name="Pinnaka A.K."/>
        </authorList>
    </citation>
    <scope>NUCLEOTIDE SEQUENCE [LARGE SCALE GENOMIC DNA]</scope>
    <source>
        <strain evidence="2 3">AK90</strain>
    </source>
</reference>
<name>A0A3E0WKT0_9BACI</name>
<accession>A0A3E0WKT0</accession>
<protein>
    <recommendedName>
        <fullName evidence="1">Endospore appendages core domain-containing protein</fullName>
    </recommendedName>
</protein>
<evidence type="ECO:0000313" key="2">
    <source>
        <dbReference type="EMBL" id="RFA33408.1"/>
    </source>
</evidence>
<dbReference type="Proteomes" id="UP000256488">
    <property type="component" value="Unassembled WGS sequence"/>
</dbReference>
<proteinExistence type="predicted"/>
<evidence type="ECO:0000259" key="1">
    <source>
        <dbReference type="Pfam" id="PF13157"/>
    </source>
</evidence>
<dbReference type="EMBL" id="NFZX01000037">
    <property type="protein sequence ID" value="RFA33408.1"/>
    <property type="molecule type" value="Genomic_DNA"/>
</dbReference>
<dbReference type="AlphaFoldDB" id="A0A3E0WKT0"/>
<dbReference type="Pfam" id="PF13157">
    <property type="entry name" value="Enas"/>
    <property type="match status" value="1"/>
</dbReference>